<dbReference type="OrthoDB" id="2117453at2759"/>
<keyword evidence="1" id="KW-0812">Transmembrane</keyword>
<dbReference type="EMBL" id="NHYE01001282">
    <property type="protein sequence ID" value="PPQ97175.1"/>
    <property type="molecule type" value="Genomic_DNA"/>
</dbReference>
<keyword evidence="1" id="KW-1133">Transmembrane helix</keyword>
<feature type="transmembrane region" description="Helical" evidence="1">
    <location>
        <begin position="70"/>
        <end position="97"/>
    </location>
</feature>
<dbReference type="AlphaFoldDB" id="A0A409Y2D4"/>
<protein>
    <submittedName>
        <fullName evidence="2">Uncharacterized protein</fullName>
    </submittedName>
</protein>
<keyword evidence="1" id="KW-0472">Membrane</keyword>
<keyword evidence="3" id="KW-1185">Reference proteome</keyword>
<accession>A0A409Y2D4</accession>
<evidence type="ECO:0000256" key="1">
    <source>
        <dbReference type="SAM" id="Phobius"/>
    </source>
</evidence>
<gene>
    <name evidence="2" type="ORF">CVT26_000438</name>
</gene>
<evidence type="ECO:0000313" key="2">
    <source>
        <dbReference type="EMBL" id="PPQ97175.1"/>
    </source>
</evidence>
<reference evidence="2 3" key="1">
    <citation type="journal article" date="2018" name="Evol. Lett.">
        <title>Horizontal gene cluster transfer increased hallucinogenic mushroom diversity.</title>
        <authorList>
            <person name="Reynolds H.T."/>
            <person name="Vijayakumar V."/>
            <person name="Gluck-Thaler E."/>
            <person name="Korotkin H.B."/>
            <person name="Matheny P.B."/>
            <person name="Slot J.C."/>
        </authorList>
    </citation>
    <scope>NUCLEOTIDE SEQUENCE [LARGE SCALE GENOMIC DNA]</scope>
    <source>
        <strain evidence="2 3">SRW20</strain>
    </source>
</reference>
<dbReference type="Proteomes" id="UP000284706">
    <property type="component" value="Unassembled WGS sequence"/>
</dbReference>
<organism evidence="2 3">
    <name type="scientific">Gymnopilus dilepis</name>
    <dbReference type="NCBI Taxonomy" id="231916"/>
    <lineage>
        <taxon>Eukaryota</taxon>
        <taxon>Fungi</taxon>
        <taxon>Dikarya</taxon>
        <taxon>Basidiomycota</taxon>
        <taxon>Agaricomycotina</taxon>
        <taxon>Agaricomycetes</taxon>
        <taxon>Agaricomycetidae</taxon>
        <taxon>Agaricales</taxon>
        <taxon>Agaricineae</taxon>
        <taxon>Hymenogastraceae</taxon>
        <taxon>Gymnopilus</taxon>
    </lineage>
</organism>
<proteinExistence type="predicted"/>
<dbReference type="InParanoid" id="A0A409Y2D4"/>
<name>A0A409Y2D4_9AGAR</name>
<sequence>MAMNGIICFGCPVIFGVLFIAAIIEVRPMLFSGDKITNAPVQGCISAWLTAQFNGDHNNSPASEQTRVRYILFCSIWTVVVGGAYFIAFLLPVTGIITSQASRRIPSFYSSHGFYGSPLLLR</sequence>
<evidence type="ECO:0000313" key="3">
    <source>
        <dbReference type="Proteomes" id="UP000284706"/>
    </source>
</evidence>
<dbReference type="STRING" id="231916.A0A409Y2D4"/>
<feature type="transmembrane region" description="Helical" evidence="1">
    <location>
        <begin position="7"/>
        <end position="24"/>
    </location>
</feature>
<comment type="caution">
    <text evidence="2">The sequence shown here is derived from an EMBL/GenBank/DDBJ whole genome shotgun (WGS) entry which is preliminary data.</text>
</comment>